<reference evidence="3" key="1">
    <citation type="submission" date="2011-02" db="EMBL/GenBank/DDBJ databases">
        <title>The Genome Sequence of Capsaspora owczarzaki ATCC 30864.</title>
        <authorList>
            <person name="Russ C."/>
            <person name="Cuomo C."/>
            <person name="Burger G."/>
            <person name="Gray M.W."/>
            <person name="Holland P.W.H."/>
            <person name="King N."/>
            <person name="Lang F.B.F."/>
            <person name="Roger A.J."/>
            <person name="Ruiz-Trillo I."/>
            <person name="Young S.K."/>
            <person name="Zeng Q."/>
            <person name="Gargeya S."/>
            <person name="Alvarado L."/>
            <person name="Berlin A."/>
            <person name="Chapman S.B."/>
            <person name="Chen Z."/>
            <person name="Freedman E."/>
            <person name="Gellesch M."/>
            <person name="Goldberg J."/>
            <person name="Griggs A."/>
            <person name="Gujja S."/>
            <person name="Heilman E."/>
            <person name="Heiman D."/>
            <person name="Howarth C."/>
            <person name="Mehta T."/>
            <person name="Neiman D."/>
            <person name="Pearson M."/>
            <person name="Roberts A."/>
            <person name="Saif S."/>
            <person name="Shea T."/>
            <person name="Shenoy N."/>
            <person name="Sisk P."/>
            <person name="Stolte C."/>
            <person name="Sykes S."/>
            <person name="White J."/>
            <person name="Yandava C."/>
            <person name="Haas B."/>
            <person name="Nusbaum C."/>
            <person name="Birren B."/>
        </authorList>
    </citation>
    <scope>NUCLEOTIDE SEQUENCE</scope>
    <source>
        <strain evidence="3">ATCC 30864</strain>
    </source>
</reference>
<feature type="region of interest" description="Disordered" evidence="1">
    <location>
        <begin position="200"/>
        <end position="223"/>
    </location>
</feature>
<gene>
    <name evidence="2" type="ORF">CAOG_005334</name>
</gene>
<sequence>MGFNFIRAGYYSTDTRTTANTVSITVQDVRSPGVETAEHSVTHSETGSQVGDEEMISEDEGSMVDCDAGVQVLEDESAQQQQQQQQNRRSRRMTAKAQRKLRAAEFSRQLSESLDMSASIEMAYAGSAAAAEGAPSSYVGSWFRSVGRMMQQPAQTTVEMDVARLSTPDSSAANALAKVPDIKARAVPARIVGGIRLRTQEPHKNHHVTPRSHKSRSELQPHDSRIDSLEALLTESELQLQTRRAEQNALLTAQRKQMLHASVFGKYAAQHNQSSAVGNRHKGNPRFFGSNAHAPQSRSQCHC</sequence>
<evidence type="ECO:0000313" key="2">
    <source>
        <dbReference type="EMBL" id="KJE94745.1"/>
    </source>
</evidence>
<feature type="region of interest" description="Disordered" evidence="1">
    <location>
        <begin position="75"/>
        <end position="100"/>
    </location>
</feature>
<dbReference type="Proteomes" id="UP000008743">
    <property type="component" value="Unassembled WGS sequence"/>
</dbReference>
<accession>A0A0D2WRU8</accession>
<feature type="region of interest" description="Disordered" evidence="1">
    <location>
        <begin position="32"/>
        <end position="52"/>
    </location>
</feature>
<dbReference type="AlphaFoldDB" id="A0A0D2WRU8"/>
<proteinExistence type="predicted"/>
<feature type="region of interest" description="Disordered" evidence="1">
    <location>
        <begin position="272"/>
        <end position="303"/>
    </location>
</feature>
<dbReference type="InParanoid" id="A0A0D2WRU8"/>
<evidence type="ECO:0000256" key="1">
    <source>
        <dbReference type="SAM" id="MobiDB-lite"/>
    </source>
</evidence>
<feature type="compositionally biased region" description="Basic residues" evidence="1">
    <location>
        <begin position="88"/>
        <end position="100"/>
    </location>
</feature>
<name>A0A0D2WRU8_CAPO3</name>
<evidence type="ECO:0000313" key="3">
    <source>
        <dbReference type="Proteomes" id="UP000008743"/>
    </source>
</evidence>
<feature type="compositionally biased region" description="Basic residues" evidence="1">
    <location>
        <begin position="204"/>
        <end position="214"/>
    </location>
</feature>
<organism evidence="2 3">
    <name type="scientific">Capsaspora owczarzaki (strain ATCC 30864)</name>
    <dbReference type="NCBI Taxonomy" id="595528"/>
    <lineage>
        <taxon>Eukaryota</taxon>
        <taxon>Filasterea</taxon>
        <taxon>Capsaspora</taxon>
    </lineage>
</organism>
<keyword evidence="3" id="KW-1185">Reference proteome</keyword>
<protein>
    <submittedName>
        <fullName evidence="2">Uncharacterized protein</fullName>
    </submittedName>
</protein>
<feature type="compositionally biased region" description="Polar residues" evidence="1">
    <location>
        <begin position="293"/>
        <end position="303"/>
    </location>
</feature>
<dbReference type="EMBL" id="KE346367">
    <property type="protein sequence ID" value="KJE94745.1"/>
    <property type="molecule type" value="Genomic_DNA"/>
</dbReference>